<evidence type="ECO:0000313" key="3">
    <source>
        <dbReference type="Proteomes" id="UP000467841"/>
    </source>
</evidence>
<name>A0A6D2J260_9BRAS</name>
<feature type="compositionally biased region" description="Basic and acidic residues" evidence="1">
    <location>
        <begin position="1"/>
        <end position="14"/>
    </location>
</feature>
<feature type="region of interest" description="Disordered" evidence="1">
    <location>
        <begin position="1"/>
        <end position="53"/>
    </location>
</feature>
<comment type="caution">
    <text evidence="2">The sequence shown here is derived from an EMBL/GenBank/DDBJ whole genome shotgun (WGS) entry which is preliminary data.</text>
</comment>
<accession>A0A6D2J260</accession>
<proteinExistence type="predicted"/>
<dbReference type="AlphaFoldDB" id="A0A6D2J260"/>
<dbReference type="Proteomes" id="UP000467841">
    <property type="component" value="Unassembled WGS sequence"/>
</dbReference>
<protein>
    <submittedName>
        <fullName evidence="2">Uncharacterized protein</fullName>
    </submittedName>
</protein>
<reference evidence="2" key="1">
    <citation type="submission" date="2020-01" db="EMBL/GenBank/DDBJ databases">
        <authorList>
            <person name="Mishra B."/>
        </authorList>
    </citation>
    <scope>NUCLEOTIDE SEQUENCE [LARGE SCALE GENOMIC DNA]</scope>
</reference>
<gene>
    <name evidence="2" type="ORF">MERR_LOCUS18689</name>
</gene>
<dbReference type="EMBL" id="CACVBM020001107">
    <property type="protein sequence ID" value="CAA7031454.1"/>
    <property type="molecule type" value="Genomic_DNA"/>
</dbReference>
<evidence type="ECO:0000256" key="1">
    <source>
        <dbReference type="SAM" id="MobiDB-lite"/>
    </source>
</evidence>
<evidence type="ECO:0000313" key="2">
    <source>
        <dbReference type="EMBL" id="CAA7031454.1"/>
    </source>
</evidence>
<keyword evidence="3" id="KW-1185">Reference proteome</keyword>
<sequence length="98" mass="11400">MQLGQLKKDLEQGKQGRSIPGYRETQQPQRREEEEEERFVWEEDKGEEDFLGSPLSSRQTPCFFVLHGPLCSGFHFRTLNFLSSAIEPNRTASLLRKD</sequence>
<organism evidence="2 3">
    <name type="scientific">Microthlaspi erraticum</name>
    <dbReference type="NCBI Taxonomy" id="1685480"/>
    <lineage>
        <taxon>Eukaryota</taxon>
        <taxon>Viridiplantae</taxon>
        <taxon>Streptophyta</taxon>
        <taxon>Embryophyta</taxon>
        <taxon>Tracheophyta</taxon>
        <taxon>Spermatophyta</taxon>
        <taxon>Magnoliopsida</taxon>
        <taxon>eudicotyledons</taxon>
        <taxon>Gunneridae</taxon>
        <taxon>Pentapetalae</taxon>
        <taxon>rosids</taxon>
        <taxon>malvids</taxon>
        <taxon>Brassicales</taxon>
        <taxon>Brassicaceae</taxon>
        <taxon>Coluteocarpeae</taxon>
        <taxon>Microthlaspi</taxon>
    </lineage>
</organism>